<accession>A0ABM7SY30</accession>
<comment type="cofactor">
    <cofactor evidence="1">
        <name>pyridoxal 5'-phosphate</name>
        <dbReference type="ChEBI" id="CHEBI:597326"/>
    </cofactor>
</comment>
<protein>
    <submittedName>
        <fullName evidence="6">Amino acid decarboxylase</fullName>
    </submittedName>
</protein>
<dbReference type="InterPro" id="IPR000310">
    <property type="entry name" value="Orn/Lys/Arg_deCO2ase_major_dom"/>
</dbReference>
<reference evidence="6 7" key="1">
    <citation type="submission" date="2021-07" db="EMBL/GenBank/DDBJ databases">
        <title>Complete genome sequence of nontuberculous Mycobacterium sp. TY59.</title>
        <authorList>
            <person name="Fukushima K."/>
        </authorList>
    </citation>
    <scope>NUCLEOTIDE SEQUENCE [LARGE SCALE GENOMIC DNA]</scope>
    <source>
        <strain evidence="6 7">TY59</strain>
    </source>
</reference>
<dbReference type="SUPFAM" id="SSF53383">
    <property type="entry name" value="PLP-dependent transferases"/>
    <property type="match status" value="1"/>
</dbReference>
<dbReference type="EMBL" id="AP024828">
    <property type="protein sequence ID" value="BCZ25127.1"/>
    <property type="molecule type" value="Genomic_DNA"/>
</dbReference>
<keyword evidence="7" id="KW-1185">Reference proteome</keyword>
<dbReference type="InterPro" id="IPR015424">
    <property type="entry name" value="PyrdxlP-dep_Trfase"/>
</dbReference>
<organism evidence="6 7">
    <name type="scientific">Mycobacterium senriense</name>
    <dbReference type="NCBI Taxonomy" id="2775496"/>
    <lineage>
        <taxon>Bacteria</taxon>
        <taxon>Bacillati</taxon>
        <taxon>Actinomycetota</taxon>
        <taxon>Actinomycetes</taxon>
        <taxon>Mycobacteriales</taxon>
        <taxon>Mycobacteriaceae</taxon>
        <taxon>Mycobacterium</taxon>
        <taxon>Mycobacterium avium complex (MAC)</taxon>
    </lineage>
</organism>
<evidence type="ECO:0000256" key="2">
    <source>
        <dbReference type="ARBA" id="ARBA00022576"/>
    </source>
</evidence>
<feature type="compositionally biased region" description="Low complexity" evidence="4">
    <location>
        <begin position="919"/>
        <end position="934"/>
    </location>
</feature>
<evidence type="ECO:0000256" key="4">
    <source>
        <dbReference type="SAM" id="MobiDB-lite"/>
    </source>
</evidence>
<feature type="domain" description="Orn/Lys/Arg decarboxylases family 1 pyridoxal-P attachment site" evidence="5">
    <location>
        <begin position="280"/>
        <end position="504"/>
    </location>
</feature>
<dbReference type="InterPro" id="IPR015421">
    <property type="entry name" value="PyrdxlP-dep_Trfase_major"/>
</dbReference>
<feature type="region of interest" description="Disordered" evidence="4">
    <location>
        <begin position="919"/>
        <end position="942"/>
    </location>
</feature>
<dbReference type="InterPro" id="IPR050881">
    <property type="entry name" value="LL-DAP_aminotransferase"/>
</dbReference>
<dbReference type="PANTHER" id="PTHR42832">
    <property type="entry name" value="AMINO ACID AMINOTRANSFERASE"/>
    <property type="match status" value="1"/>
</dbReference>
<name>A0ABM7SY30_9MYCO</name>
<dbReference type="PANTHER" id="PTHR42832:SF4">
    <property type="entry name" value="BLR3474 PROTEIN"/>
    <property type="match status" value="1"/>
</dbReference>
<dbReference type="Pfam" id="PF01276">
    <property type="entry name" value="OKR_DC_1"/>
    <property type="match status" value="2"/>
</dbReference>
<evidence type="ECO:0000313" key="6">
    <source>
        <dbReference type="EMBL" id="BCZ25127.1"/>
    </source>
</evidence>
<keyword evidence="3" id="KW-0808">Transferase</keyword>
<dbReference type="Proteomes" id="UP000826012">
    <property type="component" value="Chromosome"/>
</dbReference>
<feature type="domain" description="Orn/Lys/Arg decarboxylases family 1 pyridoxal-P attachment site" evidence="5">
    <location>
        <begin position="551"/>
        <end position="737"/>
    </location>
</feature>
<reference evidence="6 7" key="2">
    <citation type="submission" date="2021-07" db="EMBL/GenBank/DDBJ databases">
        <authorList>
            <person name="Matsumoto Y."/>
            <person name="Motooka D."/>
            <person name="Nakamura S."/>
        </authorList>
    </citation>
    <scope>NUCLEOTIDE SEQUENCE [LARGE SCALE GENOMIC DNA]</scope>
    <source>
        <strain evidence="6 7">TY59</strain>
    </source>
</reference>
<gene>
    <name evidence="6" type="ORF">MTY59_49820</name>
</gene>
<dbReference type="SUPFAM" id="SSF55904">
    <property type="entry name" value="Ornithine decarboxylase C-terminal domain"/>
    <property type="match status" value="1"/>
</dbReference>
<keyword evidence="2" id="KW-0032">Aminotransferase</keyword>
<evidence type="ECO:0000313" key="7">
    <source>
        <dbReference type="Proteomes" id="UP000826012"/>
    </source>
</evidence>
<dbReference type="Gene3D" id="3.90.105.10">
    <property type="entry name" value="Molybdopterin biosynthesis moea protein, domain 2"/>
    <property type="match status" value="1"/>
</dbReference>
<evidence type="ECO:0000256" key="3">
    <source>
        <dbReference type="ARBA" id="ARBA00022679"/>
    </source>
</evidence>
<proteinExistence type="predicted"/>
<evidence type="ECO:0000256" key="1">
    <source>
        <dbReference type="ARBA" id="ARBA00001933"/>
    </source>
</evidence>
<evidence type="ECO:0000259" key="5">
    <source>
        <dbReference type="Pfam" id="PF01276"/>
    </source>
</evidence>
<dbReference type="InterPro" id="IPR036633">
    <property type="entry name" value="Prn/Lys/Arg_de-COase_C_sf"/>
</dbReference>
<dbReference type="Gene3D" id="3.40.640.10">
    <property type="entry name" value="Type I PLP-dependent aspartate aminotransferase-like (Major domain)"/>
    <property type="match status" value="1"/>
</dbReference>
<sequence>MSALAAVANPSYARVDTWNLLDDACRHLAEVDLAGLDKTHDVARVKRLMDRIAAYERYWLYPGAANLAIFRAHLESLSTVRLTEEVSLAVRLLSEYGDRAGLFDTSAPLDDQELVAQAKQQHFYTVLLADDAPSTAPDSLAECLRALRCASDDVQFEILVVPSVEDAITAVALNGEIQAAIIRDDLPLRSRDRLPLMNTLLGPNEDVDGVIPDRANDWVECGEWIRELRPHIDLYLLTDESIAAGDDTEPDVYDRTFYRLNDVTDLHSTVLAGLRNRYATPFFDALRAYAAAPVGQFHALPVARGASIFNSRSLQDMGEFYGRNIFMAETSTTSGGLDSLLDPHGNIKKAMDKAAKTWNADHTYFVTNGTSTANKIVVQSLTRPGDIVLIDRNCHKSHHYGLVLAGAYPLYLDAYPLPQFAIYGAVSLRTIKQTLLDLEAAGQLHRVRMLLLTNCTFDGVVYNPVQVMQEVLAIKPDICFLWDEAWYAFATAVPWARQRTAMVSAERLEQMLASPEYVAEYRKWAASMDGVDRSEWVERELMPDPATARVRVYATHSTHKSLSALRQASMIHVRDQDFNALTRDSFAEAFLTHTSTSPNQQLLASLDLARRQVDIEGFQLVRQVYDMALVFRHRVRKDRLISKWFRILDESDLVPEEFRESSVSSYREVRQGALAEWNEAWRSDQFVLDATRVTLFVGATGMNGYDFREKILMERFGIQINKTSINSVLLIFTIGVTWSSVHYLLDVLRRVAIDFDRTEKAASVADRALQQRHVEEITEDLPHLPDFSEFDVAFRPVDECNFGDMRSAFYAGYEETDREHVLIGMAGRRLAEGKTLVSTTFVVPYPPGFPVLVPGQVVSKEIVYFLAQLDVKEIHGYNPDLGLSVFTETALARMEAQRNAAMAAVGSVTAAFELPADASASNGARNNGANDAPAVPSVADSS</sequence>